<gene>
    <name evidence="1" type="ORF">UT34_C0001G0332</name>
</gene>
<dbReference type="Proteomes" id="UP000034799">
    <property type="component" value="Unassembled WGS sequence"/>
</dbReference>
<dbReference type="STRING" id="1619100.UT34_C0001G0332"/>
<evidence type="ECO:0000313" key="1">
    <source>
        <dbReference type="EMBL" id="KKR06292.1"/>
    </source>
</evidence>
<dbReference type="AlphaFoldDB" id="A0A0G0QXE2"/>
<sequence length="163" mass="18376">MEPARQNISQLIVNDDVTQTKFNQFAKELQDLGASEKEIKEIAMGVAKTASNQTTAKISLLMDDSDWSKWKAFVDSTPTPNVAQQLIIMNKFLEDRTGKSLETLHLEILDSLLKDTLDQIQKRRDMAIKVSKLSDEQIDTVNEALDNEEFDKADDILNSTSTN</sequence>
<dbReference type="EMBL" id="LBWK01000001">
    <property type="protein sequence ID" value="KKR06292.1"/>
    <property type="molecule type" value="Genomic_DNA"/>
</dbReference>
<reference evidence="1 2" key="1">
    <citation type="journal article" date="2015" name="Nature">
        <title>rRNA introns, odd ribosomes, and small enigmatic genomes across a large radiation of phyla.</title>
        <authorList>
            <person name="Brown C.T."/>
            <person name="Hug L.A."/>
            <person name="Thomas B.C."/>
            <person name="Sharon I."/>
            <person name="Castelle C.J."/>
            <person name="Singh A."/>
            <person name="Wilkins M.J."/>
            <person name="Williams K.H."/>
            <person name="Banfield J.F."/>
        </authorList>
    </citation>
    <scope>NUCLEOTIDE SEQUENCE [LARGE SCALE GENOMIC DNA]</scope>
</reference>
<organism evidence="1 2">
    <name type="scientific">candidate division WS6 bacterium GW2011_GWF2_39_15</name>
    <dbReference type="NCBI Taxonomy" id="1619100"/>
    <lineage>
        <taxon>Bacteria</taxon>
        <taxon>Candidatus Dojkabacteria</taxon>
    </lineage>
</organism>
<comment type="caution">
    <text evidence="1">The sequence shown here is derived from an EMBL/GenBank/DDBJ whole genome shotgun (WGS) entry which is preliminary data.</text>
</comment>
<name>A0A0G0QXE2_9BACT</name>
<protein>
    <submittedName>
        <fullName evidence="1">Uncharacterized protein</fullName>
    </submittedName>
</protein>
<evidence type="ECO:0000313" key="2">
    <source>
        <dbReference type="Proteomes" id="UP000034799"/>
    </source>
</evidence>
<accession>A0A0G0QXE2</accession>
<proteinExistence type="predicted"/>